<gene>
    <name evidence="1" type="ORF">G6O67_001374</name>
</gene>
<reference evidence="1 2" key="1">
    <citation type="journal article" date="2020" name="Genome Biol. Evol.">
        <title>A new high-quality draft genome assembly of the Chinese cordyceps Ophiocordyceps sinensis.</title>
        <authorList>
            <person name="Shu R."/>
            <person name="Zhang J."/>
            <person name="Meng Q."/>
            <person name="Zhang H."/>
            <person name="Zhou G."/>
            <person name="Li M."/>
            <person name="Wu P."/>
            <person name="Zhao Y."/>
            <person name="Chen C."/>
            <person name="Qin Q."/>
        </authorList>
    </citation>
    <scope>NUCLEOTIDE SEQUENCE [LARGE SCALE GENOMIC DNA]</scope>
    <source>
        <strain evidence="1 2">IOZ07</strain>
    </source>
</reference>
<keyword evidence="2" id="KW-1185">Reference proteome</keyword>
<proteinExistence type="predicted"/>
<dbReference type="Proteomes" id="UP000557566">
    <property type="component" value="Unassembled WGS sequence"/>
</dbReference>
<name>A0A8H4PXA7_9HYPO</name>
<evidence type="ECO:0000313" key="1">
    <source>
        <dbReference type="EMBL" id="KAF4512200.1"/>
    </source>
</evidence>
<evidence type="ECO:0000313" key="2">
    <source>
        <dbReference type="Proteomes" id="UP000557566"/>
    </source>
</evidence>
<sequence length="71" mass="7675">MRSIGLVAAPGPRASALVRLPLPVAAQRKRFHVLDEPALCNTQGLEHHESSTAGVRPHVCHIVDAHLLERA</sequence>
<dbReference type="EMBL" id="JAAVMX010000002">
    <property type="protein sequence ID" value="KAF4512200.1"/>
    <property type="molecule type" value="Genomic_DNA"/>
</dbReference>
<comment type="caution">
    <text evidence="1">The sequence shown here is derived from an EMBL/GenBank/DDBJ whole genome shotgun (WGS) entry which is preliminary data.</text>
</comment>
<dbReference type="AlphaFoldDB" id="A0A8H4PXA7"/>
<protein>
    <submittedName>
        <fullName evidence="1">Uncharacterized protein</fullName>
    </submittedName>
</protein>
<organism evidence="1 2">
    <name type="scientific">Ophiocordyceps sinensis</name>
    <dbReference type="NCBI Taxonomy" id="72228"/>
    <lineage>
        <taxon>Eukaryota</taxon>
        <taxon>Fungi</taxon>
        <taxon>Dikarya</taxon>
        <taxon>Ascomycota</taxon>
        <taxon>Pezizomycotina</taxon>
        <taxon>Sordariomycetes</taxon>
        <taxon>Hypocreomycetidae</taxon>
        <taxon>Hypocreales</taxon>
        <taxon>Ophiocordycipitaceae</taxon>
        <taxon>Ophiocordyceps</taxon>
    </lineage>
</organism>
<accession>A0A8H4PXA7</accession>